<comment type="caution">
    <text evidence="13">The sequence shown here is derived from an EMBL/GenBank/DDBJ whole genome shotgun (WGS) entry which is preliminary data.</text>
</comment>
<keyword evidence="4 8" id="KW-0863">Zinc-finger</keyword>
<dbReference type="GO" id="GO:0042026">
    <property type="term" value="P:protein refolding"/>
    <property type="evidence" value="ECO:0007669"/>
    <property type="project" value="TreeGrafter"/>
</dbReference>
<feature type="zinc finger region" description="CR-type" evidence="9">
    <location>
        <begin position="169"/>
        <end position="240"/>
    </location>
</feature>
<feature type="binding site" evidence="8">
    <location>
        <position position="185"/>
    </location>
    <ligand>
        <name>Zn(2+)</name>
        <dbReference type="ChEBI" id="CHEBI:29105"/>
        <label>1</label>
    </ligand>
</feature>
<dbReference type="SMART" id="SM00271">
    <property type="entry name" value="DnaJ"/>
    <property type="match status" value="1"/>
</dbReference>
<dbReference type="InterPro" id="IPR018253">
    <property type="entry name" value="DnaJ_domain_CS"/>
</dbReference>
<dbReference type="CDD" id="cd06257">
    <property type="entry name" value="DnaJ"/>
    <property type="match status" value="1"/>
</dbReference>
<feature type="binding site" evidence="8">
    <location>
        <position position="228"/>
    </location>
    <ligand>
        <name>Zn(2+)</name>
        <dbReference type="ChEBI" id="CHEBI:29105"/>
        <label>1</label>
    </ligand>
</feature>
<dbReference type="AlphaFoldDB" id="A0A5M8A179"/>
<comment type="subunit">
    <text evidence="8">Homodimer.</text>
</comment>
<dbReference type="Pfam" id="PF00226">
    <property type="entry name" value="DnaJ"/>
    <property type="match status" value="1"/>
</dbReference>
<evidence type="ECO:0000256" key="4">
    <source>
        <dbReference type="ARBA" id="ARBA00022771"/>
    </source>
</evidence>
<feature type="binding site" evidence="8">
    <location>
        <position position="215"/>
    </location>
    <ligand>
        <name>Zn(2+)</name>
        <dbReference type="ChEBI" id="CHEBI:29105"/>
        <label>2</label>
    </ligand>
</feature>
<dbReference type="PRINTS" id="PR00625">
    <property type="entry name" value="JDOMAIN"/>
</dbReference>
<organism evidence="13 14">
    <name type="scientific">Cupriavidus cauae</name>
    <dbReference type="NCBI Taxonomy" id="2608999"/>
    <lineage>
        <taxon>Bacteria</taxon>
        <taxon>Pseudomonadati</taxon>
        <taxon>Pseudomonadota</taxon>
        <taxon>Betaproteobacteria</taxon>
        <taxon>Burkholderiales</taxon>
        <taxon>Burkholderiaceae</taxon>
        <taxon>Cupriavidus</taxon>
    </lineage>
</organism>
<dbReference type="PANTHER" id="PTHR43096:SF52">
    <property type="entry name" value="DNAJ HOMOLOG 1, MITOCHONDRIAL-RELATED"/>
    <property type="match status" value="1"/>
</dbReference>
<dbReference type="InterPro" id="IPR001623">
    <property type="entry name" value="DnaJ_domain"/>
</dbReference>
<dbReference type="GO" id="GO:0005737">
    <property type="term" value="C:cytoplasm"/>
    <property type="evidence" value="ECO:0007669"/>
    <property type="project" value="UniProtKB-SubCell"/>
</dbReference>
<dbReference type="SUPFAM" id="SSF49493">
    <property type="entry name" value="HSP40/DnaJ peptide-binding domain"/>
    <property type="match status" value="2"/>
</dbReference>
<dbReference type="InterPro" id="IPR012724">
    <property type="entry name" value="DnaJ"/>
</dbReference>
<evidence type="ECO:0000313" key="14">
    <source>
        <dbReference type="Proteomes" id="UP000324324"/>
    </source>
</evidence>
<feature type="compositionally biased region" description="Gly residues" evidence="10">
    <location>
        <begin position="110"/>
        <end position="128"/>
    </location>
</feature>
<evidence type="ECO:0000256" key="10">
    <source>
        <dbReference type="SAM" id="MobiDB-lite"/>
    </source>
</evidence>
<evidence type="ECO:0000256" key="2">
    <source>
        <dbReference type="ARBA" id="ARBA00022723"/>
    </source>
</evidence>
<feature type="domain" description="CR-type" evidence="12">
    <location>
        <begin position="169"/>
        <end position="240"/>
    </location>
</feature>
<keyword evidence="1 8" id="KW-0235">DNA replication</keyword>
<keyword evidence="7 8" id="KW-0143">Chaperone</keyword>
<dbReference type="GO" id="GO:0006260">
    <property type="term" value="P:DNA replication"/>
    <property type="evidence" value="ECO:0007669"/>
    <property type="project" value="UniProtKB-KW"/>
</dbReference>
<comment type="domain">
    <text evidence="8">The J domain is necessary and sufficient to stimulate DnaK ATPase activity. Zinc center 1 plays an important role in the autonomous, DnaK-independent chaperone activity of DnaJ. Zinc center 2 is essential for interaction with DnaK and for DnaJ activity.</text>
</comment>
<dbReference type="GO" id="GO:0008270">
    <property type="term" value="F:zinc ion binding"/>
    <property type="evidence" value="ECO:0007669"/>
    <property type="project" value="UniProtKB-UniRule"/>
</dbReference>
<keyword evidence="5 8" id="KW-0862">Zinc</keyword>
<evidence type="ECO:0000256" key="1">
    <source>
        <dbReference type="ARBA" id="ARBA00022705"/>
    </source>
</evidence>
<comment type="caution">
    <text evidence="8">Lacks conserved residue(s) required for the propagation of feature annotation.</text>
</comment>
<dbReference type="SUPFAM" id="SSF57938">
    <property type="entry name" value="DnaJ/Hsp40 cysteine-rich domain"/>
    <property type="match status" value="1"/>
</dbReference>
<comment type="function">
    <text evidence="8">Participates actively in the response to hyperosmotic and heat shock by preventing the aggregation of stress-denatured proteins and by disaggregating proteins, also in an autonomous, DnaK-independent fashion. Unfolded proteins bind initially to DnaJ; upon interaction with the DnaJ-bound protein, DnaK hydrolyzes its bound ATP, resulting in the formation of a stable complex. GrpE releases ADP from DnaK; ATP binding to DnaK triggers the release of the substrate protein, thus completing the reaction cycle. Several rounds of ATP-dependent interactions between DnaJ, DnaK and GrpE are required for fully efficient folding. Also involved, together with DnaK and GrpE, in the DNA replication of plasmids through activation of initiation proteins.</text>
</comment>
<evidence type="ECO:0000256" key="6">
    <source>
        <dbReference type="ARBA" id="ARBA00023016"/>
    </source>
</evidence>
<proteinExistence type="inferred from homology"/>
<accession>A0A5M8A179</accession>
<feature type="binding site" evidence="8">
    <location>
        <position position="218"/>
    </location>
    <ligand>
        <name>Zn(2+)</name>
        <dbReference type="ChEBI" id="CHEBI:29105"/>
        <label>2</label>
    </ligand>
</feature>
<keyword evidence="3 8" id="KW-0677">Repeat</keyword>
<dbReference type="GO" id="GO:0009408">
    <property type="term" value="P:response to heat"/>
    <property type="evidence" value="ECO:0007669"/>
    <property type="project" value="InterPro"/>
</dbReference>
<dbReference type="InterPro" id="IPR036410">
    <property type="entry name" value="HSP_DnaJ_Cys-rich_dom_sf"/>
</dbReference>
<keyword evidence="6 8" id="KW-0346">Stress response</keyword>
<comment type="cofactor">
    <cofactor evidence="8">
        <name>Zn(2+)</name>
        <dbReference type="ChEBI" id="CHEBI:29105"/>
    </cofactor>
    <text evidence="8">Binds 2 Zn(2+) ions per monomer.</text>
</comment>
<dbReference type="GO" id="GO:0051082">
    <property type="term" value="F:unfolded protein binding"/>
    <property type="evidence" value="ECO:0007669"/>
    <property type="project" value="UniProtKB-UniRule"/>
</dbReference>
<dbReference type="GO" id="GO:0005524">
    <property type="term" value="F:ATP binding"/>
    <property type="evidence" value="ECO:0007669"/>
    <property type="project" value="InterPro"/>
</dbReference>
<evidence type="ECO:0000256" key="3">
    <source>
        <dbReference type="ARBA" id="ARBA00022737"/>
    </source>
</evidence>
<name>A0A5M8A179_9BURK</name>
<dbReference type="CDD" id="cd10747">
    <property type="entry name" value="DnaJ_C"/>
    <property type="match status" value="1"/>
</dbReference>
<dbReference type="PROSITE" id="PS50076">
    <property type="entry name" value="DNAJ_2"/>
    <property type="match status" value="1"/>
</dbReference>
<dbReference type="GO" id="GO:0031072">
    <property type="term" value="F:heat shock protein binding"/>
    <property type="evidence" value="ECO:0007669"/>
    <property type="project" value="InterPro"/>
</dbReference>
<dbReference type="PROSITE" id="PS00636">
    <property type="entry name" value="DNAJ_1"/>
    <property type="match status" value="1"/>
</dbReference>
<dbReference type="Gene3D" id="2.60.260.20">
    <property type="entry name" value="Urease metallochaperone UreE, N-terminal domain"/>
    <property type="match status" value="2"/>
</dbReference>
<sequence length="384" mass="41078">MRAACRYPFDVPAEQVARSSSAGCANGEHKAPVTHHDHYQTLGVAPTATADEIRQAYRRLAMRWHPDRNPDDPQAAEERFKRLQHAFAVLKDAGRRMAYDAERAAPRGGSSHGAGNGAGNGTGNGRGAHGPRPAREAWPHGGPRRNAQGKAGVDYLCETSIALETAVLGGMASTRVRMTVDCLHCDARGIRMMACKPCAGTGQVRRGLFHAYGACERCAGRGVEPAPCDACGGTGKVRVDKALRVQIKPGVIDGTVLRARGMGGAGIDGGPNGNLMCKVRVRKDRVFGVDGLDLTRELKIDFVLACLGGRVPVVRFRKTVMAEIPAMTRSGTVIRVRGMGLHDRAKQKTGDLLLTVVIDLPSRLRALTESQQTLLRELGRGAGE</sequence>
<dbReference type="Gene3D" id="2.10.230.10">
    <property type="entry name" value="Heat shock protein DnaJ, cysteine-rich domain"/>
    <property type="match status" value="1"/>
</dbReference>
<feature type="domain" description="J" evidence="11">
    <location>
        <begin position="37"/>
        <end position="103"/>
    </location>
</feature>
<feature type="binding site" evidence="8">
    <location>
        <position position="198"/>
    </location>
    <ligand>
        <name>Zn(2+)</name>
        <dbReference type="ChEBI" id="CHEBI:29105"/>
        <label>2</label>
    </ligand>
</feature>
<evidence type="ECO:0000256" key="5">
    <source>
        <dbReference type="ARBA" id="ARBA00022833"/>
    </source>
</evidence>
<protein>
    <recommendedName>
        <fullName evidence="8">Chaperone protein DnaJ</fullName>
    </recommendedName>
</protein>
<feature type="binding site" evidence="8">
    <location>
        <position position="182"/>
    </location>
    <ligand>
        <name>Zn(2+)</name>
        <dbReference type="ChEBI" id="CHEBI:29105"/>
        <label>1</label>
    </ligand>
</feature>
<dbReference type="InterPro" id="IPR002939">
    <property type="entry name" value="DnaJ_C"/>
</dbReference>
<reference evidence="13 14" key="1">
    <citation type="submission" date="2019-09" db="EMBL/GenBank/DDBJ databases">
        <title>Isolation of a novel species in the genus Cupriavidus from patients with sepsis using whole genome sequencing.</title>
        <authorList>
            <person name="Kweon O.J."/>
            <person name="Lee M.-K."/>
        </authorList>
    </citation>
    <scope>NUCLEOTIDE SEQUENCE [LARGE SCALE GENOMIC DNA]</scope>
    <source>
        <strain evidence="13 14">MKL-01</strain>
    </source>
</reference>
<evidence type="ECO:0000256" key="9">
    <source>
        <dbReference type="PROSITE-ProRule" id="PRU00546"/>
    </source>
</evidence>
<comment type="subcellular location">
    <subcellularLocation>
        <location evidence="8">Cytoplasm</location>
    </subcellularLocation>
</comment>
<keyword evidence="14" id="KW-1185">Reference proteome</keyword>
<evidence type="ECO:0000259" key="11">
    <source>
        <dbReference type="PROSITE" id="PS50076"/>
    </source>
</evidence>
<dbReference type="HAMAP" id="MF_01152">
    <property type="entry name" value="DnaJ"/>
    <property type="match status" value="1"/>
</dbReference>
<keyword evidence="2 8" id="KW-0479">Metal-binding</keyword>
<gene>
    <name evidence="8" type="primary">dnaJ</name>
    <name evidence="13" type="ORF">F1599_24595</name>
</gene>
<dbReference type="Proteomes" id="UP000324324">
    <property type="component" value="Unassembled WGS sequence"/>
</dbReference>
<dbReference type="PANTHER" id="PTHR43096">
    <property type="entry name" value="DNAJ HOMOLOG 1, MITOCHONDRIAL-RELATED"/>
    <property type="match status" value="1"/>
</dbReference>
<dbReference type="SUPFAM" id="SSF46565">
    <property type="entry name" value="Chaperone J-domain"/>
    <property type="match status" value="1"/>
</dbReference>
<evidence type="ECO:0000259" key="12">
    <source>
        <dbReference type="PROSITE" id="PS51188"/>
    </source>
</evidence>
<evidence type="ECO:0000313" key="13">
    <source>
        <dbReference type="EMBL" id="KAA6116309.1"/>
    </source>
</evidence>
<feature type="binding site" evidence="8">
    <location>
        <position position="231"/>
    </location>
    <ligand>
        <name>Zn(2+)</name>
        <dbReference type="ChEBI" id="CHEBI:29105"/>
        <label>1</label>
    </ligand>
</feature>
<dbReference type="Gene3D" id="1.10.287.110">
    <property type="entry name" value="DnaJ domain"/>
    <property type="match status" value="1"/>
</dbReference>
<evidence type="ECO:0000256" key="7">
    <source>
        <dbReference type="ARBA" id="ARBA00023186"/>
    </source>
</evidence>
<dbReference type="EMBL" id="VWRN01000072">
    <property type="protein sequence ID" value="KAA6116309.1"/>
    <property type="molecule type" value="Genomic_DNA"/>
</dbReference>
<keyword evidence="8" id="KW-0963">Cytoplasm</keyword>
<dbReference type="InterPro" id="IPR001305">
    <property type="entry name" value="HSP_DnaJ_Cys-rich_dom"/>
</dbReference>
<dbReference type="InterPro" id="IPR036869">
    <property type="entry name" value="J_dom_sf"/>
</dbReference>
<dbReference type="PROSITE" id="PS51188">
    <property type="entry name" value="ZF_CR"/>
    <property type="match status" value="1"/>
</dbReference>
<feature type="binding site" evidence="8">
    <location>
        <position position="195"/>
    </location>
    <ligand>
        <name>Zn(2+)</name>
        <dbReference type="ChEBI" id="CHEBI:29105"/>
        <label>2</label>
    </ligand>
</feature>
<feature type="region of interest" description="Disordered" evidence="10">
    <location>
        <begin position="102"/>
        <end position="146"/>
    </location>
</feature>
<evidence type="ECO:0000256" key="8">
    <source>
        <dbReference type="HAMAP-Rule" id="MF_01152"/>
    </source>
</evidence>
<dbReference type="InterPro" id="IPR008971">
    <property type="entry name" value="HSP40/DnaJ_pept-bd"/>
</dbReference>
<dbReference type="Pfam" id="PF01556">
    <property type="entry name" value="DnaJ_C"/>
    <property type="match status" value="1"/>
</dbReference>
<comment type="similarity">
    <text evidence="8">Belongs to the DnaJ family.</text>
</comment>